<sequence>MLKNSCNRLNPKVKFTLIGRSIGQNVHHRLPKKGAKRGLPDVWTCIPGQLEGNRSGKPCPVACP</sequence>
<dbReference type="EMBL" id="JAIWYP010000013">
    <property type="protein sequence ID" value="KAH3718548.1"/>
    <property type="molecule type" value="Genomic_DNA"/>
</dbReference>
<reference evidence="1" key="1">
    <citation type="journal article" date="2019" name="bioRxiv">
        <title>The Genome of the Zebra Mussel, Dreissena polymorpha: A Resource for Invasive Species Research.</title>
        <authorList>
            <person name="McCartney M.A."/>
            <person name="Auch B."/>
            <person name="Kono T."/>
            <person name="Mallez S."/>
            <person name="Zhang Y."/>
            <person name="Obille A."/>
            <person name="Becker A."/>
            <person name="Abrahante J.E."/>
            <person name="Garbe J."/>
            <person name="Badalamenti J.P."/>
            <person name="Herman A."/>
            <person name="Mangelson H."/>
            <person name="Liachko I."/>
            <person name="Sullivan S."/>
            <person name="Sone E.D."/>
            <person name="Koren S."/>
            <person name="Silverstein K.A.T."/>
            <person name="Beckman K.B."/>
            <person name="Gohl D.M."/>
        </authorList>
    </citation>
    <scope>NUCLEOTIDE SEQUENCE</scope>
    <source>
        <strain evidence="1">Duluth1</strain>
        <tissue evidence="1">Whole animal</tissue>
    </source>
</reference>
<gene>
    <name evidence="1" type="ORF">DPMN_061353</name>
</gene>
<name>A0A9D4HID4_DREPO</name>
<organism evidence="1 2">
    <name type="scientific">Dreissena polymorpha</name>
    <name type="common">Zebra mussel</name>
    <name type="synonym">Mytilus polymorpha</name>
    <dbReference type="NCBI Taxonomy" id="45954"/>
    <lineage>
        <taxon>Eukaryota</taxon>
        <taxon>Metazoa</taxon>
        <taxon>Spiralia</taxon>
        <taxon>Lophotrochozoa</taxon>
        <taxon>Mollusca</taxon>
        <taxon>Bivalvia</taxon>
        <taxon>Autobranchia</taxon>
        <taxon>Heteroconchia</taxon>
        <taxon>Euheterodonta</taxon>
        <taxon>Imparidentia</taxon>
        <taxon>Neoheterodontei</taxon>
        <taxon>Myida</taxon>
        <taxon>Dreissenoidea</taxon>
        <taxon>Dreissenidae</taxon>
        <taxon>Dreissena</taxon>
    </lineage>
</organism>
<accession>A0A9D4HID4</accession>
<proteinExistence type="predicted"/>
<reference evidence="1" key="2">
    <citation type="submission" date="2020-11" db="EMBL/GenBank/DDBJ databases">
        <authorList>
            <person name="McCartney M.A."/>
            <person name="Auch B."/>
            <person name="Kono T."/>
            <person name="Mallez S."/>
            <person name="Becker A."/>
            <person name="Gohl D.M."/>
            <person name="Silverstein K.A.T."/>
            <person name="Koren S."/>
            <person name="Bechman K.B."/>
            <person name="Herman A."/>
            <person name="Abrahante J.E."/>
            <person name="Garbe J."/>
        </authorList>
    </citation>
    <scope>NUCLEOTIDE SEQUENCE</scope>
    <source>
        <strain evidence="1">Duluth1</strain>
        <tissue evidence="1">Whole animal</tissue>
    </source>
</reference>
<dbReference type="Proteomes" id="UP000828390">
    <property type="component" value="Unassembled WGS sequence"/>
</dbReference>
<comment type="caution">
    <text evidence="1">The sequence shown here is derived from an EMBL/GenBank/DDBJ whole genome shotgun (WGS) entry which is preliminary data.</text>
</comment>
<evidence type="ECO:0000313" key="2">
    <source>
        <dbReference type="Proteomes" id="UP000828390"/>
    </source>
</evidence>
<dbReference type="AlphaFoldDB" id="A0A9D4HID4"/>
<keyword evidence="2" id="KW-1185">Reference proteome</keyword>
<protein>
    <submittedName>
        <fullName evidence="1">Uncharacterized protein</fullName>
    </submittedName>
</protein>
<evidence type="ECO:0000313" key="1">
    <source>
        <dbReference type="EMBL" id="KAH3718548.1"/>
    </source>
</evidence>